<gene>
    <name evidence="2" type="ORF">D8674_032687</name>
</gene>
<organism evidence="2 3">
    <name type="scientific">Pyrus ussuriensis x Pyrus communis</name>
    <dbReference type="NCBI Taxonomy" id="2448454"/>
    <lineage>
        <taxon>Eukaryota</taxon>
        <taxon>Viridiplantae</taxon>
        <taxon>Streptophyta</taxon>
        <taxon>Embryophyta</taxon>
        <taxon>Tracheophyta</taxon>
        <taxon>Spermatophyta</taxon>
        <taxon>Magnoliopsida</taxon>
        <taxon>eudicotyledons</taxon>
        <taxon>Gunneridae</taxon>
        <taxon>Pentapetalae</taxon>
        <taxon>rosids</taxon>
        <taxon>fabids</taxon>
        <taxon>Rosales</taxon>
        <taxon>Rosaceae</taxon>
        <taxon>Amygdaloideae</taxon>
        <taxon>Maleae</taxon>
        <taxon>Pyrus</taxon>
    </lineage>
</organism>
<reference evidence="3" key="2">
    <citation type="submission" date="2019-10" db="EMBL/GenBank/DDBJ databases">
        <title>A de novo genome assembly of a pear dwarfing rootstock.</title>
        <authorList>
            <person name="Wang F."/>
            <person name="Wang J."/>
            <person name="Li S."/>
            <person name="Zhang Y."/>
            <person name="Fang M."/>
            <person name="Ma L."/>
            <person name="Zhao Y."/>
            <person name="Jiang S."/>
        </authorList>
    </citation>
    <scope>NUCLEOTIDE SEQUENCE [LARGE SCALE GENOMIC DNA]</scope>
</reference>
<accession>A0A5N5HP23</accession>
<sequence length="256" mass="29107">MKLASTLQEKTSRFIKKLSKSQYSGKSYTALSKYQPPKKVGQNLEERSQEAGKAAYSREYGFVHASPMSSDGRIQMGMIIIWNKHEYIMTRSESEVDEFNHPEGLQDCRWFNYVLFSGLHNVNKVNNEFMGNSSIDTTAKNGVVILIAIFDALLSPLESWTPSWLRKCKRLAKQVQSPKVQQRWFQVAETCRGQEGHRPQTEAISSSFEVYLLDPTLQQSIKKSQPDVYDAKIDGPIEPACTTNTPSISLLKIFKE</sequence>
<evidence type="ECO:0000256" key="1">
    <source>
        <dbReference type="SAM" id="MobiDB-lite"/>
    </source>
</evidence>
<feature type="compositionally biased region" description="Polar residues" evidence="1">
    <location>
        <begin position="21"/>
        <end position="32"/>
    </location>
</feature>
<dbReference type="EMBL" id="SMOL01000148">
    <property type="protein sequence ID" value="KAB2627892.1"/>
    <property type="molecule type" value="Genomic_DNA"/>
</dbReference>
<feature type="region of interest" description="Disordered" evidence="1">
    <location>
        <begin position="21"/>
        <end position="41"/>
    </location>
</feature>
<proteinExistence type="predicted"/>
<dbReference type="Proteomes" id="UP000327157">
    <property type="component" value="Chromosome 8"/>
</dbReference>
<evidence type="ECO:0000313" key="2">
    <source>
        <dbReference type="EMBL" id="KAB2627892.1"/>
    </source>
</evidence>
<dbReference type="AlphaFoldDB" id="A0A5N5HP23"/>
<reference evidence="2 3" key="3">
    <citation type="submission" date="2019-11" db="EMBL/GenBank/DDBJ databases">
        <title>A de novo genome assembly of a pear dwarfing rootstock.</title>
        <authorList>
            <person name="Wang F."/>
            <person name="Wang J."/>
            <person name="Li S."/>
            <person name="Zhang Y."/>
            <person name="Fang M."/>
            <person name="Ma L."/>
            <person name="Zhao Y."/>
            <person name="Jiang S."/>
        </authorList>
    </citation>
    <scope>NUCLEOTIDE SEQUENCE [LARGE SCALE GENOMIC DNA]</scope>
    <source>
        <strain evidence="2">S2</strain>
        <tissue evidence="2">Leaf</tissue>
    </source>
</reference>
<evidence type="ECO:0000313" key="3">
    <source>
        <dbReference type="Proteomes" id="UP000327157"/>
    </source>
</evidence>
<name>A0A5N5HP23_9ROSA</name>
<protein>
    <submittedName>
        <fullName evidence="2">Auxin-induced protein 6B-like</fullName>
    </submittedName>
</protein>
<comment type="caution">
    <text evidence="2">The sequence shown here is derived from an EMBL/GenBank/DDBJ whole genome shotgun (WGS) entry which is preliminary data.</text>
</comment>
<reference evidence="2 3" key="1">
    <citation type="submission" date="2019-09" db="EMBL/GenBank/DDBJ databases">
        <authorList>
            <person name="Ou C."/>
        </authorList>
    </citation>
    <scope>NUCLEOTIDE SEQUENCE [LARGE SCALE GENOMIC DNA]</scope>
    <source>
        <strain evidence="2">S2</strain>
        <tissue evidence="2">Leaf</tissue>
    </source>
</reference>
<keyword evidence="3" id="KW-1185">Reference proteome</keyword>